<sequence>MPSQGNNVNPQVWMFYDQTYQVTQLDDRHVSIGDALTSDVFISILKNTVVHVQIDDTRDQCLLTDALGMKQILQPNERYAYTTPQGTVTFIFTNKVFDEKTYYIGKRKTLTISQGASKQAEIVLPTIAQESTEICTLLQTRANGWIVHPSTTSVLYVNGHQVTEPTKVLDGDTLWVNFYTFTIEETDMLMIKAHHEYETNLPETAHPTSETKVHYPIYRRTPRMIYEEPDDRVKFSFPSQEVEDNRTPLWMLILPPFVMLLAMIGVMLFIPRGLYIIITMTMLLATITMSITRHFRDKRIAKEKEEKRQRVYNRYLNEKREELHELSEKQRHALNYHFPPFEEVKYMTKHIYARIWEKTPQDEDFMHVSVGRADVHVSFQLSEPGGDLANRDRDHLLEESDKLYKAYETVKDVPLRLNLSRGAIGYVGYPHIVQQEVSQLIGQLAFAHSYHDLRFVAIFHENDYENWAWMKWLPHFQLIGMHARGMIYNDQTRDQLLGSLYEVLRERDLQQESRDQNKRKRFTPHVMFLVADRSLVSEHAIMEYLEGPDKAIDASVLFMTKVEENLSEHVHTVVKAINEREGEIVLQERKAAHQRFQFEPHDEETNEAFARKLFSLDHKLGMIRSIPDKVSFMDLFDAKEARELHIDARWQQNNSAASLSVPVGYKTKDDILELNVHERAHGPHGLLAGTTGSGKSEFLQTYILSLAVNYHPHEVAFLLIDYKGGGMAQPFKDIPHLLGVITNIADSPNFTQRALLSIKSELKKRQRLFDQFSVSHINDYMALYKERQALEPMPHLFLISDEFAELKQEEPDFIKELVSAARIGRSLGVHLLLATQKPPGVVDKQIWSNSRFKVALKVQDEADSKEILKNADAANITETGRGYLQIGNNEQYDLFQAAWSGAPYMQDIVEEENDVARVHDLGLEMISDTQTDQKKKKHEKGITEIEAVTHEIVATTEKMGIQRAPSPWLDPLEERIVQPVWERDDKTIKIPLALADDPEAQAQYPVYYEWMKDTNVAVFGSGGYGKSTTLVTLLLSLAKVVGPDALHYYIFDFGNGALLPLKQLAHTGDYTKMDDDAKIEKMMDFIQEEIEARRELFSKEEVSNIRMYNEVAEAPLPVMYVVIDGYELVKEEFEPLDARYIQIARDGQSYGVFMMITSSQITNVVRAPLRNNMPMKICHYMIGQSEIETVLGRTKLAIEPIPGRGIIARKTSDFAQMYLPVSGDSESAVLEHLKKAIKTVNSQYKQASRPKGMAMLPPVLTLSAFKQDWAQRQGDHVPIGLDEVTVQPVYTKFDTHPSCLVIGTPGSGKTNVLKVLISSYLQGEVEEVVLCDGPSYALTKFIQDDRLRTIDTEEETLAWLDDLTETMEARSKLYKAALSNQEPSPIFKPIILVIDNLAKISQNITGDADPYGNSATTRKLSDAVKNGANLGLKVIAAGNTGEFSAGNEFGTELRKVRQGILLVKAGDQTVLKNLQGGKEAIKVGMGYYAVDGETTKIKIPDSAVETPAMTTV</sequence>
<keyword evidence="13" id="KW-1185">Reference proteome</keyword>
<accession>A0A1G6HZH4</accession>
<gene>
    <name evidence="12" type="ORF">SAMN05421737_104249</name>
</gene>
<dbReference type="Pfam" id="PF01580">
    <property type="entry name" value="FtsK_SpoIIIE"/>
    <property type="match status" value="2"/>
</dbReference>
<dbReference type="CDD" id="cd01127">
    <property type="entry name" value="TrwB_TraG_TraD_VirD4"/>
    <property type="match status" value="1"/>
</dbReference>
<keyword evidence="8 10" id="KW-0472">Membrane</keyword>
<keyword evidence="3 10" id="KW-0812">Transmembrane</keyword>
<dbReference type="CDD" id="cd00060">
    <property type="entry name" value="FHA"/>
    <property type="match status" value="1"/>
</dbReference>
<evidence type="ECO:0000256" key="8">
    <source>
        <dbReference type="ARBA" id="ARBA00023136"/>
    </source>
</evidence>
<dbReference type="InterPro" id="IPR027417">
    <property type="entry name" value="P-loop_NTPase"/>
</dbReference>
<evidence type="ECO:0000313" key="12">
    <source>
        <dbReference type="EMBL" id="SDB99672.1"/>
    </source>
</evidence>
<dbReference type="SUPFAM" id="SSF52540">
    <property type="entry name" value="P-loop containing nucleoside triphosphate hydrolases"/>
    <property type="match status" value="3"/>
</dbReference>
<keyword evidence="4" id="KW-0677">Repeat</keyword>
<dbReference type="Gene3D" id="3.40.50.300">
    <property type="entry name" value="P-loop containing nucleotide triphosphate hydrolases"/>
    <property type="match status" value="3"/>
</dbReference>
<evidence type="ECO:0000256" key="5">
    <source>
        <dbReference type="ARBA" id="ARBA00022741"/>
    </source>
</evidence>
<evidence type="ECO:0000256" key="6">
    <source>
        <dbReference type="ARBA" id="ARBA00022840"/>
    </source>
</evidence>
<feature type="transmembrane region" description="Helical" evidence="10">
    <location>
        <begin position="274"/>
        <end position="292"/>
    </location>
</feature>
<feature type="binding site" evidence="9">
    <location>
        <begin position="1020"/>
        <end position="1027"/>
    </location>
    <ligand>
        <name>ATP</name>
        <dbReference type="ChEBI" id="CHEBI:30616"/>
    </ligand>
</feature>
<reference evidence="13" key="1">
    <citation type="submission" date="2016-09" db="EMBL/GenBank/DDBJ databases">
        <authorList>
            <person name="Varghese N."/>
            <person name="Submissions S."/>
        </authorList>
    </citation>
    <scope>NUCLEOTIDE SEQUENCE [LARGE SCALE GENOMIC DNA]</scope>
    <source>
        <strain evidence="13">25nlg</strain>
    </source>
</reference>
<dbReference type="InterPro" id="IPR002543">
    <property type="entry name" value="FtsK_dom"/>
</dbReference>
<evidence type="ECO:0000256" key="9">
    <source>
        <dbReference type="PROSITE-ProRule" id="PRU00289"/>
    </source>
</evidence>
<comment type="subcellular location">
    <subcellularLocation>
        <location evidence="1">Cell membrane</location>
        <topology evidence="1">Multi-pass membrane protein</topology>
    </subcellularLocation>
</comment>
<evidence type="ECO:0000313" key="13">
    <source>
        <dbReference type="Proteomes" id="UP000242662"/>
    </source>
</evidence>
<keyword evidence="2" id="KW-1003">Cell membrane</keyword>
<dbReference type="RefSeq" id="WP_090775357.1">
    <property type="nucleotide sequence ID" value="NZ_FMYM01000004.1"/>
</dbReference>
<dbReference type="InterPro" id="IPR050206">
    <property type="entry name" value="FtsK/SpoIIIE/SftA"/>
</dbReference>
<dbReference type="EMBL" id="FMYM01000004">
    <property type="protein sequence ID" value="SDB99672.1"/>
    <property type="molecule type" value="Genomic_DNA"/>
</dbReference>
<evidence type="ECO:0000259" key="11">
    <source>
        <dbReference type="PROSITE" id="PS50901"/>
    </source>
</evidence>
<evidence type="ECO:0000256" key="3">
    <source>
        <dbReference type="ARBA" id="ARBA00022692"/>
    </source>
</evidence>
<feature type="transmembrane region" description="Helical" evidence="10">
    <location>
        <begin position="249"/>
        <end position="269"/>
    </location>
</feature>
<dbReference type="GO" id="GO:0003677">
    <property type="term" value="F:DNA binding"/>
    <property type="evidence" value="ECO:0007669"/>
    <property type="project" value="InterPro"/>
</dbReference>
<dbReference type="PROSITE" id="PS50901">
    <property type="entry name" value="FTSK"/>
    <property type="match status" value="2"/>
</dbReference>
<feature type="domain" description="FtsK" evidence="11">
    <location>
        <begin position="1003"/>
        <end position="1188"/>
    </location>
</feature>
<feature type="domain" description="FtsK" evidence="11">
    <location>
        <begin position="669"/>
        <end position="865"/>
    </location>
</feature>
<dbReference type="GO" id="GO:0005524">
    <property type="term" value="F:ATP binding"/>
    <property type="evidence" value="ECO:0007669"/>
    <property type="project" value="UniProtKB-UniRule"/>
</dbReference>
<dbReference type="InterPro" id="IPR022206">
    <property type="entry name" value="Firmicutes_EssC_N"/>
</dbReference>
<organism evidence="12 13">
    <name type="scientific">Shouchella lonarensis</name>
    <dbReference type="NCBI Taxonomy" id="1464122"/>
    <lineage>
        <taxon>Bacteria</taxon>
        <taxon>Bacillati</taxon>
        <taxon>Bacillota</taxon>
        <taxon>Bacilli</taxon>
        <taxon>Bacillales</taxon>
        <taxon>Bacillaceae</taxon>
        <taxon>Shouchella</taxon>
    </lineage>
</organism>
<dbReference type="SMART" id="SM00382">
    <property type="entry name" value="AAA"/>
    <property type="match status" value="2"/>
</dbReference>
<evidence type="ECO:0000256" key="4">
    <source>
        <dbReference type="ARBA" id="ARBA00022737"/>
    </source>
</evidence>
<feature type="binding site" evidence="9">
    <location>
        <begin position="689"/>
        <end position="696"/>
    </location>
    <ligand>
        <name>ATP</name>
        <dbReference type="ChEBI" id="CHEBI:30616"/>
    </ligand>
</feature>
<dbReference type="PANTHER" id="PTHR22683:SF1">
    <property type="entry name" value="TYPE VII SECRETION SYSTEM PROTEIN ESSC"/>
    <property type="match status" value="1"/>
</dbReference>
<dbReference type="GO" id="GO:0005886">
    <property type="term" value="C:plasma membrane"/>
    <property type="evidence" value="ECO:0007669"/>
    <property type="project" value="UniProtKB-SubCell"/>
</dbReference>
<dbReference type="Proteomes" id="UP000242662">
    <property type="component" value="Unassembled WGS sequence"/>
</dbReference>
<dbReference type="Pfam" id="PF12538">
    <property type="entry name" value="FtsK_SpoIIIE_N"/>
    <property type="match status" value="1"/>
</dbReference>
<evidence type="ECO:0000256" key="7">
    <source>
        <dbReference type="ARBA" id="ARBA00022989"/>
    </source>
</evidence>
<protein>
    <submittedName>
        <fullName evidence="12">DNA segregation ATPase FtsK/SpoIIIE, S-DNA-T family</fullName>
    </submittedName>
</protein>
<dbReference type="NCBIfam" id="TIGR03928">
    <property type="entry name" value="T7_EssCb_Firm"/>
    <property type="match status" value="1"/>
</dbReference>
<dbReference type="InterPro" id="IPR023839">
    <property type="entry name" value="Firmicutes_EssC_C"/>
</dbReference>
<dbReference type="InterPro" id="IPR003593">
    <property type="entry name" value="AAA+_ATPase"/>
</dbReference>
<proteinExistence type="predicted"/>
<keyword evidence="6 9" id="KW-0067">ATP-binding</keyword>
<evidence type="ECO:0000256" key="10">
    <source>
        <dbReference type="SAM" id="Phobius"/>
    </source>
</evidence>
<evidence type="ECO:0000256" key="2">
    <source>
        <dbReference type="ARBA" id="ARBA00022475"/>
    </source>
</evidence>
<keyword evidence="7 10" id="KW-1133">Transmembrane helix</keyword>
<dbReference type="PANTHER" id="PTHR22683">
    <property type="entry name" value="SPORULATION PROTEIN RELATED"/>
    <property type="match status" value="1"/>
</dbReference>
<keyword evidence="5 9" id="KW-0547">Nucleotide-binding</keyword>
<dbReference type="STRING" id="1464122.SAMN05421737_104249"/>
<dbReference type="OrthoDB" id="9807790at2"/>
<evidence type="ECO:0000256" key="1">
    <source>
        <dbReference type="ARBA" id="ARBA00004651"/>
    </source>
</evidence>
<name>A0A1G6HZH4_9BACI</name>